<feature type="compositionally biased region" description="Basic and acidic residues" evidence="1">
    <location>
        <begin position="614"/>
        <end position="636"/>
    </location>
</feature>
<feature type="compositionally biased region" description="Pro residues" evidence="1">
    <location>
        <begin position="1389"/>
        <end position="1398"/>
    </location>
</feature>
<feature type="region of interest" description="Disordered" evidence="1">
    <location>
        <begin position="1013"/>
        <end position="1308"/>
    </location>
</feature>
<feature type="compositionally biased region" description="Basic and acidic residues" evidence="1">
    <location>
        <begin position="488"/>
        <end position="502"/>
    </location>
</feature>
<feature type="compositionally biased region" description="Low complexity" evidence="1">
    <location>
        <begin position="450"/>
        <end position="483"/>
    </location>
</feature>
<feature type="compositionally biased region" description="Basic residues" evidence="1">
    <location>
        <begin position="1288"/>
        <end position="1298"/>
    </location>
</feature>
<feature type="compositionally biased region" description="Basic and acidic residues" evidence="1">
    <location>
        <begin position="653"/>
        <end position="671"/>
    </location>
</feature>
<feature type="compositionally biased region" description="Acidic residues" evidence="1">
    <location>
        <begin position="952"/>
        <end position="981"/>
    </location>
</feature>
<feature type="compositionally biased region" description="Low complexity" evidence="1">
    <location>
        <begin position="535"/>
        <end position="553"/>
    </location>
</feature>
<reference evidence="2" key="1">
    <citation type="submission" date="2021-11" db="EMBL/GenBank/DDBJ databases">
        <authorList>
            <person name="Herlambang A."/>
            <person name="Guo Y."/>
            <person name="Takashima Y."/>
            <person name="Nishizawa T."/>
        </authorList>
    </citation>
    <scope>NUCLEOTIDE SEQUENCE</scope>
    <source>
        <strain evidence="2">E1425</strain>
    </source>
</reference>
<proteinExistence type="predicted"/>
<evidence type="ECO:0000313" key="3">
    <source>
        <dbReference type="Proteomes" id="UP000827284"/>
    </source>
</evidence>
<feature type="compositionally biased region" description="Low complexity" evidence="1">
    <location>
        <begin position="733"/>
        <end position="743"/>
    </location>
</feature>
<feature type="compositionally biased region" description="Basic and acidic residues" evidence="1">
    <location>
        <begin position="1084"/>
        <end position="1117"/>
    </location>
</feature>
<feature type="compositionally biased region" description="Basic and acidic residues" evidence="1">
    <location>
        <begin position="1149"/>
        <end position="1162"/>
    </location>
</feature>
<feature type="compositionally biased region" description="Polar residues" evidence="1">
    <location>
        <begin position="895"/>
        <end position="906"/>
    </location>
</feature>
<dbReference type="EMBL" id="BQFW01000002">
    <property type="protein sequence ID" value="GJJ68564.1"/>
    <property type="molecule type" value="Genomic_DNA"/>
</dbReference>
<feature type="compositionally biased region" description="Acidic residues" evidence="1">
    <location>
        <begin position="1218"/>
        <end position="1236"/>
    </location>
</feature>
<feature type="compositionally biased region" description="Basic and acidic residues" evidence="1">
    <location>
        <begin position="1205"/>
        <end position="1217"/>
    </location>
</feature>
<feature type="compositionally biased region" description="Basic and acidic residues" evidence="1">
    <location>
        <begin position="846"/>
        <end position="863"/>
    </location>
</feature>
<feature type="compositionally biased region" description="Basic and acidic residues" evidence="1">
    <location>
        <begin position="1015"/>
        <end position="1024"/>
    </location>
</feature>
<feature type="compositionally biased region" description="Basic and acidic residues" evidence="1">
    <location>
        <begin position="524"/>
        <end position="534"/>
    </location>
</feature>
<feature type="region of interest" description="Disordered" evidence="1">
    <location>
        <begin position="312"/>
        <end position="365"/>
    </location>
</feature>
<feature type="compositionally biased region" description="Low complexity" evidence="1">
    <location>
        <begin position="685"/>
        <end position="696"/>
    </location>
</feature>
<feature type="region of interest" description="Disordered" evidence="1">
    <location>
        <begin position="1349"/>
        <end position="1398"/>
    </location>
</feature>
<comment type="caution">
    <text evidence="2">The sequence shown here is derived from an EMBL/GenBank/DDBJ whole genome shotgun (WGS) entry which is preliminary data.</text>
</comment>
<keyword evidence="3" id="KW-1185">Reference proteome</keyword>
<feature type="compositionally biased region" description="Low complexity" evidence="1">
    <location>
        <begin position="354"/>
        <end position="365"/>
    </location>
</feature>
<evidence type="ECO:0000256" key="1">
    <source>
        <dbReference type="SAM" id="MobiDB-lite"/>
    </source>
</evidence>
<feature type="compositionally biased region" description="Polar residues" evidence="1">
    <location>
        <begin position="1046"/>
        <end position="1061"/>
    </location>
</feature>
<reference evidence="2" key="2">
    <citation type="journal article" date="2022" name="Microbiol. Resour. Announc.">
        <title>Whole-Genome Sequence of Entomortierella parvispora E1425, a Mucoromycotan Fungus Associated with Burkholderiaceae-Related Endosymbiotic Bacteria.</title>
        <authorList>
            <person name="Herlambang A."/>
            <person name="Guo Y."/>
            <person name="Takashima Y."/>
            <person name="Narisawa K."/>
            <person name="Ohta H."/>
            <person name="Nishizawa T."/>
        </authorList>
    </citation>
    <scope>NUCLEOTIDE SEQUENCE</scope>
    <source>
        <strain evidence="2">E1425</strain>
    </source>
</reference>
<feature type="region of interest" description="Disordered" evidence="1">
    <location>
        <begin position="566"/>
        <end position="994"/>
    </location>
</feature>
<gene>
    <name evidence="2" type="ORF">EMPS_00910</name>
</gene>
<feature type="compositionally biased region" description="Low complexity" evidence="1">
    <location>
        <begin position="866"/>
        <end position="894"/>
    </location>
</feature>
<feature type="compositionally biased region" description="Low complexity" evidence="1">
    <location>
        <begin position="787"/>
        <end position="816"/>
    </location>
</feature>
<organism evidence="2 3">
    <name type="scientific">Entomortierella parvispora</name>
    <dbReference type="NCBI Taxonomy" id="205924"/>
    <lineage>
        <taxon>Eukaryota</taxon>
        <taxon>Fungi</taxon>
        <taxon>Fungi incertae sedis</taxon>
        <taxon>Mucoromycota</taxon>
        <taxon>Mortierellomycotina</taxon>
        <taxon>Mortierellomycetes</taxon>
        <taxon>Mortierellales</taxon>
        <taxon>Mortierellaceae</taxon>
        <taxon>Entomortierella</taxon>
    </lineage>
</organism>
<dbReference type="OrthoDB" id="2447448at2759"/>
<accession>A0A9P3H1W4</accession>
<evidence type="ECO:0000313" key="2">
    <source>
        <dbReference type="EMBL" id="GJJ68564.1"/>
    </source>
</evidence>
<feature type="compositionally biased region" description="Basic and acidic residues" evidence="1">
    <location>
        <begin position="708"/>
        <end position="727"/>
    </location>
</feature>
<feature type="compositionally biased region" description="Low complexity" evidence="1">
    <location>
        <begin position="1249"/>
        <end position="1269"/>
    </location>
</feature>
<sequence length="1398" mass="151104">MDYLVPLWVRQYLTQRQRRGTSEIPEDVADHLLAICAEALQDRGKWIVQYHLGTATLTMHVLSQKLNSPFIDYPDPATLSHPRTHSIHQSFTAILRQRSASSTSSTPRSKFPFGSNVTTFRKLAAMDLDPLNSQEIVRLAIYVMKRSTLEFVDPLTSEQVHTEGERKNYLFRAGGANNNTPYNSKTGGLTAASEVYLCKEFNIGQSVLHNPTAPVSHAVQSVLDLSMFCARACGLRSKNEPPPSATGSSYPLTAAASMAGAKWLAKLGQVMFGGPCSQAGHNHHRRTRASLELLERQNIELGHKILEEQKQAGLLDPKSGQSTIRRPSVVQAALTPPDTRMTQQQEGRNKDLESSQSSSDFVPLSSLSQSTSASTLSTASGASSVSGGPGLEKWCRHCSRAMSCLVLAKLQETLGGKLEDVGFDDSGFAGTSALSNSGFELLNEFSRSSSSSSLSKVEMPSQSSSSMASSFMDASAMSTSSSSGRLRSYRDPRPHLERKSELLNRTGSATGSAEPPSSPFILFDRSHVLDDNERPSSIPSPLLEPSERPSSLSLSLADAFGTEMATGVHGRAIQPQMNSDVLSEQQQSEEEGSPIEFRKFARSKSNVQDTDLDMVSRRLDSDSKPRSTHSADDSHPLQRKPHNQHRRTVSTSSREEWERMVVEPQKTRLELDLEQAVADSTPVMSSSATADASNTAPGEASSLQETSTVRREAIVDDREELRPKDPIAEPAVLLGLGLGQELLDSAQSSSPEEPEHDRSQVTPTSAEEGGKENDDEESPANAVAVAKSPLPSSKNNSPSAFAGSSPVSPRVASRPAEPILSQDGDHDEKEAVLPQNNSNVVAGDNSEDRAEVTQGKQENERKLAGSPSSSTSSPSSLSSSSSSSSSDSDSSASSIRSATQPNSPVSDQEAADDDDLQENSLGSDLDPLSRPHTPGEYPPSLQTSRLPQRKEEEEEENADEDREGDDDVNENEDEIADDEDNASAKVAGSLEIPTAPEHRPFYALGLHGQASTDTYAREIEESIKRKTPPQDSGRTSRRGSEESGNTDKALSSSPTVGSNDETAVADEQDGGTVDVTKGNTTSEAQKEKDEGESLTEVKEASENKDASPTVAEKEVLVLKKPATGASTEEKSATEESPSEVATEAAVQEKNQRLETDHDHSSPKQEPSPSSSTDENDHHLQSSISTLSSPASEDPSRSSSIGPTGDENRENDSDHSADELADEDEDEDEDDDDDEEHELNSGHEGDGFVSDLSSTAMASSSSLLSSSSSLHDATDPNAKISNVDDQKRQKLQQQRRKKRLLVDDAKRKQEQLDKIKAQLELKTLGKIRQQVSFWEEKGVLEQKVVGVVEVEDEPTEEPSAQPKQSKDDPSLQEETRNGNVDRKADKVPSSAPPTSPQRN</sequence>
<protein>
    <submittedName>
        <fullName evidence="2">Uncharacterized protein</fullName>
    </submittedName>
</protein>
<feature type="region of interest" description="Disordered" evidence="1">
    <location>
        <begin position="450"/>
        <end position="553"/>
    </location>
</feature>
<feature type="compositionally biased region" description="Basic residues" evidence="1">
    <location>
        <begin position="637"/>
        <end position="648"/>
    </location>
</feature>
<dbReference type="Proteomes" id="UP000827284">
    <property type="component" value="Unassembled WGS sequence"/>
</dbReference>
<feature type="compositionally biased region" description="Basic and acidic residues" evidence="1">
    <location>
        <begin position="1299"/>
        <end position="1308"/>
    </location>
</feature>
<name>A0A9P3H1W4_9FUNG</name>
<feature type="compositionally biased region" description="Basic and acidic residues" evidence="1">
    <location>
        <begin position="1363"/>
        <end position="1385"/>
    </location>
</feature>
<feature type="compositionally biased region" description="Low complexity" evidence="1">
    <location>
        <begin position="1187"/>
        <end position="1199"/>
    </location>
</feature>